<dbReference type="PANTHER" id="PTHR36681">
    <property type="entry name" value="NUCLEAR GTPASE, GERMINAL CENTER-ASSOCIATED, TANDEM DUPLICATE 3"/>
    <property type="match status" value="1"/>
</dbReference>
<gene>
    <name evidence="2" type="ORF">DSM3645_14685</name>
</gene>
<dbReference type="OrthoDB" id="5478830at2"/>
<comment type="caution">
    <text evidence="2">The sequence shown here is derived from an EMBL/GenBank/DDBJ whole genome shotgun (WGS) entry which is preliminary data.</text>
</comment>
<dbReference type="InterPro" id="IPR045063">
    <property type="entry name" value="Dynamin_N"/>
</dbReference>
<dbReference type="RefSeq" id="WP_002650834.1">
    <property type="nucleotide sequence ID" value="NZ_CH672376.1"/>
</dbReference>
<dbReference type="Pfam" id="PF00350">
    <property type="entry name" value="Dynamin_N"/>
    <property type="match status" value="1"/>
</dbReference>
<dbReference type="SUPFAM" id="SSF52540">
    <property type="entry name" value="P-loop containing nucleoside triphosphate hydrolases"/>
    <property type="match status" value="1"/>
</dbReference>
<dbReference type="Proteomes" id="UP000004358">
    <property type="component" value="Unassembled WGS sequence"/>
</dbReference>
<dbReference type="HOGENOM" id="CLU_352578_0_0_0"/>
<reference evidence="2 3" key="1">
    <citation type="submission" date="2006-02" db="EMBL/GenBank/DDBJ databases">
        <authorList>
            <person name="Amann R."/>
            <person name="Ferriera S."/>
            <person name="Johnson J."/>
            <person name="Kravitz S."/>
            <person name="Halpern A."/>
            <person name="Remington K."/>
            <person name="Beeson K."/>
            <person name="Tran B."/>
            <person name="Rogers Y.-H."/>
            <person name="Friedman R."/>
            <person name="Venter J.C."/>
        </authorList>
    </citation>
    <scope>NUCLEOTIDE SEQUENCE [LARGE SCALE GENOMIC DNA]</scope>
    <source>
        <strain evidence="2 3">DSM 3645</strain>
    </source>
</reference>
<evidence type="ECO:0000313" key="2">
    <source>
        <dbReference type="EMBL" id="EAQ80601.1"/>
    </source>
</evidence>
<dbReference type="EMBL" id="AANZ01000008">
    <property type="protein sequence ID" value="EAQ80601.1"/>
    <property type="molecule type" value="Genomic_DNA"/>
</dbReference>
<name>A3ZSE1_9BACT</name>
<dbReference type="PANTHER" id="PTHR36681:SF3">
    <property type="entry name" value="NUCLEAR GTPASE, GERMINAL CENTER-ASSOCIATED, TANDEM DUPLICATE 3"/>
    <property type="match status" value="1"/>
</dbReference>
<dbReference type="InterPro" id="IPR027417">
    <property type="entry name" value="P-loop_NTPase"/>
</dbReference>
<protein>
    <recommendedName>
        <fullName evidence="1">Dynamin N-terminal domain-containing protein</fullName>
    </recommendedName>
</protein>
<proteinExistence type="predicted"/>
<organism evidence="2 3">
    <name type="scientific">Blastopirellula marina DSM 3645</name>
    <dbReference type="NCBI Taxonomy" id="314230"/>
    <lineage>
        <taxon>Bacteria</taxon>
        <taxon>Pseudomonadati</taxon>
        <taxon>Planctomycetota</taxon>
        <taxon>Planctomycetia</taxon>
        <taxon>Pirellulales</taxon>
        <taxon>Pirellulaceae</taxon>
        <taxon>Blastopirellula</taxon>
    </lineage>
</organism>
<evidence type="ECO:0000313" key="3">
    <source>
        <dbReference type="Proteomes" id="UP000004358"/>
    </source>
</evidence>
<sequence length="797" mass="88913">MLVKMNCTETLSVWFRKKVKPFLLSEAPDRVVELEQELCKLEEWEKELHEPIGICFVGGAGVGKSTLINAIVAGSETVVPSGGVGPLTAQAIQISYADSPSFEAIYHSPANLWKIGFAIEGAIRREEDHAAVIGDDADLKGLLDAEAVEEIELAGKGGGDQNKTEVFKKQAQLLLTGNQDKTSDLKYLADGVREAIGKPRKWNTSLLLEDEERLNRLKTIFNTEHKTSESVFERDHSSEHFTKELHDHAAGYLSPIIRELEVRWNSPLLRDGVQLVDLPGLGIAGDVFREVADKWVRNIAKAVVLVVGHRGITDPDADLLRTSGYLTRLLHSADDPNADPVSLVIAVVRADEIASSRRQNDKSKKKLEHLKDVMIECSDLVRSQLHSCISKAWTHDGEELGGGKHATIERIARMLRVFPLSTVEYRKLLLDDEDEQPFIRDEIDSGVPDIIQGIGELAKASQAKTHDRFAEGLASLHQRLLSQLELIKAKWEEKTRAKEEAEALKAELDVFIKPLREEFRARQGGFRAFLKETIPANIETVVVDASLSATKSIRGYLRRLRDANWRTLQAAVKRDGTFYGARHINLPTDFAMAFEDPVAESWGKLILSELRKRTKEFSDDCLGFVDQIVEWSKQQGGRVQPRLIEAQREAIAADTKHLATVGKNAVDGLRENVRAELCKAIEGPIRRKCQAFVRNDEHFGTGVRNRILELFDELADVSIDAAKKPAKKVLLENYGTVEQEIVEAWRIHTDPLKAAADAIVSSHEDSLKRSDAQKRKKVLELVQDIFDSAPAIKGCIQ</sequence>
<evidence type="ECO:0000259" key="1">
    <source>
        <dbReference type="Pfam" id="PF00350"/>
    </source>
</evidence>
<accession>A3ZSE1</accession>
<dbReference type="eggNOG" id="ENOG5033QZY">
    <property type="taxonomic scope" value="Bacteria"/>
</dbReference>
<dbReference type="Gene3D" id="3.40.50.300">
    <property type="entry name" value="P-loop containing nucleotide triphosphate hydrolases"/>
    <property type="match status" value="1"/>
</dbReference>
<dbReference type="AlphaFoldDB" id="A3ZSE1"/>
<feature type="domain" description="Dynamin N-terminal" evidence="1">
    <location>
        <begin position="54"/>
        <end position="306"/>
    </location>
</feature>